<accession>A0AB39ZYK4</accession>
<evidence type="ECO:0000313" key="3">
    <source>
        <dbReference type="RefSeq" id="XP_016944494.1"/>
    </source>
</evidence>
<feature type="chain" id="PRO_5044315038" evidence="1">
    <location>
        <begin position="20"/>
        <end position="321"/>
    </location>
</feature>
<reference evidence="3" key="1">
    <citation type="submission" date="2025-08" db="UniProtKB">
        <authorList>
            <consortium name="RefSeq"/>
        </authorList>
    </citation>
    <scope>IDENTIFICATION</scope>
</reference>
<dbReference type="PANTHER" id="PTHR21253:SF0">
    <property type="entry name" value="F-BOX ONLY PROTEIN 11-RELATED"/>
    <property type="match status" value="1"/>
</dbReference>
<dbReference type="InterPro" id="IPR006631">
    <property type="entry name" value="DM4_12"/>
</dbReference>
<protein>
    <submittedName>
        <fullName evidence="3">Uncharacterized protein</fullName>
    </submittedName>
</protein>
<dbReference type="AlphaFoldDB" id="A0AB39ZYK4"/>
<dbReference type="GeneID" id="108020648"/>
<feature type="signal peptide" evidence="1">
    <location>
        <begin position="1"/>
        <end position="19"/>
    </location>
</feature>
<evidence type="ECO:0000313" key="2">
    <source>
        <dbReference type="Proteomes" id="UP001652628"/>
    </source>
</evidence>
<dbReference type="PANTHER" id="PTHR21253">
    <property type="entry name" value="F-BOX ONLY PROTEIN 11-RELATED"/>
    <property type="match status" value="1"/>
</dbReference>
<keyword evidence="2" id="KW-1185">Reference proteome</keyword>
<proteinExistence type="predicted"/>
<gene>
    <name evidence="3" type="primary">LOC108020648</name>
</gene>
<sequence length="321" mass="37879">MRSTILVLLWFGTIASVQGNHTHLLESSLENRVLSRRVRGLIFPDKAQVLLTAALTKIILGARPSGLQYSLEFDMYIPLPDSIEGWQPKILKRFRPKPTPKRRYDWSYYKRPAYPYYTTPYKHAYYTSPAVNRGSLYQTKTSPAFNRDSFYKTTWSASSPLNRKNFYQSKEHVYKASPTLNRDSFYQTPWSLSSTSKYEKQYQPHEEVYESWAHVPSWKLNRGYRERREIFDQFEAMGKVFQLDLRSCIKRAMCELRAKFNEGHDQGFLLEDLMRIVLTVPEEIADDKYRHRMDIQDCARFYSPSCPYNVLDFLTQSGKKM</sequence>
<dbReference type="SMART" id="SM00718">
    <property type="entry name" value="DM4_12"/>
    <property type="match status" value="1"/>
</dbReference>
<dbReference type="Pfam" id="PF07841">
    <property type="entry name" value="DM4_12"/>
    <property type="match status" value="1"/>
</dbReference>
<keyword evidence="1" id="KW-0732">Signal</keyword>
<evidence type="ECO:0000256" key="1">
    <source>
        <dbReference type="SAM" id="SignalP"/>
    </source>
</evidence>
<organism evidence="2 3">
    <name type="scientific">Drosophila suzukii</name>
    <name type="common">Spotted-wing drosophila fruit fly</name>
    <dbReference type="NCBI Taxonomy" id="28584"/>
    <lineage>
        <taxon>Eukaryota</taxon>
        <taxon>Metazoa</taxon>
        <taxon>Ecdysozoa</taxon>
        <taxon>Arthropoda</taxon>
        <taxon>Hexapoda</taxon>
        <taxon>Insecta</taxon>
        <taxon>Pterygota</taxon>
        <taxon>Neoptera</taxon>
        <taxon>Endopterygota</taxon>
        <taxon>Diptera</taxon>
        <taxon>Brachycera</taxon>
        <taxon>Muscomorpha</taxon>
        <taxon>Ephydroidea</taxon>
        <taxon>Drosophilidae</taxon>
        <taxon>Drosophila</taxon>
        <taxon>Sophophora</taxon>
    </lineage>
</organism>
<name>A0AB39ZYK4_DROSZ</name>
<dbReference type="Proteomes" id="UP001652628">
    <property type="component" value="Chromosome 3"/>
</dbReference>
<dbReference type="RefSeq" id="XP_016944494.1">
    <property type="nucleotide sequence ID" value="XM_017089005.3"/>
</dbReference>